<reference evidence="1 2" key="1">
    <citation type="submission" date="2017-01" db="EMBL/GenBank/DDBJ databases">
        <authorList>
            <person name="Mah S.A."/>
            <person name="Swanson W.J."/>
            <person name="Moy G.W."/>
            <person name="Vacquier V.D."/>
        </authorList>
    </citation>
    <scope>NUCLEOTIDE SEQUENCE [LARGE SCALE GENOMIC DNA]</scope>
    <source>
        <strain evidence="1 2">DSM 11589</strain>
    </source>
</reference>
<dbReference type="Proteomes" id="UP000185678">
    <property type="component" value="Unassembled WGS sequence"/>
</dbReference>
<gene>
    <name evidence="1" type="ORF">SAMN05421779_10490</name>
</gene>
<dbReference type="EMBL" id="FTOA01000004">
    <property type="protein sequence ID" value="SIS84829.1"/>
    <property type="molecule type" value="Genomic_DNA"/>
</dbReference>
<organism evidence="1 2">
    <name type="scientific">Insolitispirillum peregrinum</name>
    <dbReference type="NCBI Taxonomy" id="80876"/>
    <lineage>
        <taxon>Bacteria</taxon>
        <taxon>Pseudomonadati</taxon>
        <taxon>Pseudomonadota</taxon>
        <taxon>Alphaproteobacteria</taxon>
        <taxon>Rhodospirillales</taxon>
        <taxon>Novispirillaceae</taxon>
        <taxon>Insolitispirillum</taxon>
    </lineage>
</organism>
<evidence type="ECO:0000313" key="2">
    <source>
        <dbReference type="Proteomes" id="UP000185678"/>
    </source>
</evidence>
<dbReference type="AlphaFoldDB" id="A0A1N7MFU6"/>
<dbReference type="OrthoDB" id="7867340at2"/>
<evidence type="ECO:0000313" key="1">
    <source>
        <dbReference type="EMBL" id="SIS84829.1"/>
    </source>
</evidence>
<accession>A0A1N7MFU6</accession>
<name>A0A1N7MFU6_9PROT</name>
<dbReference type="STRING" id="80876.SAMN05421779_10490"/>
<proteinExistence type="predicted"/>
<dbReference type="RefSeq" id="WP_139332873.1">
    <property type="nucleotide sequence ID" value="NZ_FTOA01000004.1"/>
</dbReference>
<protein>
    <submittedName>
        <fullName evidence="1">Uncharacterized protein</fullName>
    </submittedName>
</protein>
<sequence length="161" mass="17461">MARKGDGKPRSGCRARPHKVSVRLSPEEWATLTEQAEQWNERLPPTASANARMTLPRLMRTAALRRKRPPSVVAIGAAAEALAEVKQTRADLARLGNLLKTWMEFGDGVFQGKGQDLTIARVPMGSELASVRDVLAALEATTTTLNSQAERLGAPFSQGED</sequence>
<keyword evidence="2" id="KW-1185">Reference proteome</keyword>